<gene>
    <name evidence="3" type="ORF">EMPS_01773</name>
</gene>
<feature type="compositionally biased region" description="Polar residues" evidence="1">
    <location>
        <begin position="475"/>
        <end position="491"/>
    </location>
</feature>
<keyword evidence="2" id="KW-0472">Membrane</keyword>
<keyword evidence="2" id="KW-0812">Transmembrane</keyword>
<feature type="compositionally biased region" description="Polar residues" evidence="1">
    <location>
        <begin position="422"/>
        <end position="432"/>
    </location>
</feature>
<keyword evidence="4" id="KW-1185">Reference proteome</keyword>
<feature type="transmembrane region" description="Helical" evidence="2">
    <location>
        <begin position="304"/>
        <end position="324"/>
    </location>
</feature>
<feature type="region of interest" description="Disordered" evidence="1">
    <location>
        <begin position="328"/>
        <end position="432"/>
    </location>
</feature>
<reference evidence="3" key="1">
    <citation type="submission" date="2021-11" db="EMBL/GenBank/DDBJ databases">
        <authorList>
            <person name="Herlambang A."/>
            <person name="Guo Y."/>
            <person name="Takashima Y."/>
            <person name="Nishizawa T."/>
        </authorList>
    </citation>
    <scope>NUCLEOTIDE SEQUENCE</scope>
    <source>
        <strain evidence="3">E1425</strain>
    </source>
</reference>
<feature type="compositionally biased region" description="Low complexity" evidence="1">
    <location>
        <begin position="615"/>
        <end position="626"/>
    </location>
</feature>
<evidence type="ECO:0000256" key="1">
    <source>
        <dbReference type="SAM" id="MobiDB-lite"/>
    </source>
</evidence>
<dbReference type="Proteomes" id="UP000827284">
    <property type="component" value="Unassembled WGS sequence"/>
</dbReference>
<sequence length="655" mass="67983">MASTALTAIPTTQPSCGPISMAHWQPNCNSNSNNANSSEGPMGCFIQPSGFFCAPIATTRGFLYSLDSNAAGGNGTSSGNSTTPSYVPRLSIATNDNSTNPSPPLLGVDGQPVNYQGPARLGQTCLSIPLPPSTDPLFQTLVTVANHRLNTTVGYSPGLGAGLEVLSLRGDCEQGSFCDLSPATAVAGPGGSKIGVCREQLPNFHNCTSYMQCLSLRCDIPPQDPGSVITPPAYLPEPLTKRATVKDGNGVPVCMASNIEKGDNGSDPNGSGGGSGNGNGNGTTTGNIGGGKGGHLVSSKFPTWVGAILAMLVLLGAAVIIGLARRRKKLRDEREKKLKKNGRGAMGPRNRERTISFNEKTNGALSTPLNQGSDNQANSATTGMFSSLFAKGLKDPNKNGPSNVGARHNPNKRKSKSKSKRQSMVLSAVSSETKASSFVEDSIISMDERQGGDGYSEFEHSHFVDGTVAADVNLPSPTMTVRPSSVASASMHSDRRAEPSTSAPAPHSPSSRLSVSIPRITTTLTAPGPQDRFQDGESVVPPRHSFGGPPSFISTASDPTSLTSLAFSSSRSSSDRGLLTPVNGSATPPFSPSYPSSPSSTSPSSYMQLPHQQQPLSPGSPVSPISPISPRPPLSSGPSSRLSHRQSIQAPVHRS</sequence>
<feature type="compositionally biased region" description="Gly residues" evidence="1">
    <location>
        <begin position="270"/>
        <end position="287"/>
    </location>
</feature>
<comment type="caution">
    <text evidence="3">The sequence shown here is derived from an EMBL/GenBank/DDBJ whole genome shotgun (WGS) entry which is preliminary data.</text>
</comment>
<dbReference type="OrthoDB" id="2446363at2759"/>
<dbReference type="AlphaFoldDB" id="A0A9P3LT42"/>
<feature type="compositionally biased region" description="Low complexity" evidence="1">
    <location>
        <begin position="560"/>
        <end position="606"/>
    </location>
</feature>
<feature type="region of interest" description="Disordered" evidence="1">
    <location>
        <begin position="256"/>
        <end position="287"/>
    </location>
</feature>
<evidence type="ECO:0000313" key="4">
    <source>
        <dbReference type="Proteomes" id="UP000827284"/>
    </source>
</evidence>
<organism evidence="3 4">
    <name type="scientific">Entomortierella parvispora</name>
    <dbReference type="NCBI Taxonomy" id="205924"/>
    <lineage>
        <taxon>Eukaryota</taxon>
        <taxon>Fungi</taxon>
        <taxon>Fungi incertae sedis</taxon>
        <taxon>Mucoromycota</taxon>
        <taxon>Mortierellomycotina</taxon>
        <taxon>Mortierellomycetes</taxon>
        <taxon>Mortierellales</taxon>
        <taxon>Mortierellaceae</taxon>
        <taxon>Entomortierella</taxon>
    </lineage>
</organism>
<name>A0A9P3LT42_9FUNG</name>
<evidence type="ECO:0000256" key="2">
    <source>
        <dbReference type="SAM" id="Phobius"/>
    </source>
</evidence>
<accession>A0A9P3LT42</accession>
<proteinExistence type="predicted"/>
<feature type="compositionally biased region" description="Low complexity" evidence="1">
    <location>
        <begin position="499"/>
        <end position="514"/>
    </location>
</feature>
<feature type="compositionally biased region" description="Basic residues" evidence="1">
    <location>
        <begin position="409"/>
        <end position="421"/>
    </location>
</feature>
<reference evidence="3" key="2">
    <citation type="journal article" date="2022" name="Microbiol. Resour. Announc.">
        <title>Whole-Genome Sequence of Entomortierella parvispora E1425, a Mucoromycotan Fungus Associated with Burkholderiaceae-Related Endosymbiotic Bacteria.</title>
        <authorList>
            <person name="Herlambang A."/>
            <person name="Guo Y."/>
            <person name="Takashima Y."/>
            <person name="Narisawa K."/>
            <person name="Ohta H."/>
            <person name="Nishizawa T."/>
        </authorList>
    </citation>
    <scope>NUCLEOTIDE SEQUENCE</scope>
    <source>
        <strain evidence="3">E1425</strain>
    </source>
</reference>
<protein>
    <submittedName>
        <fullName evidence="3">Uncharacterized protein</fullName>
    </submittedName>
</protein>
<evidence type="ECO:0000313" key="3">
    <source>
        <dbReference type="EMBL" id="GJJ69427.1"/>
    </source>
</evidence>
<feature type="region of interest" description="Disordered" evidence="1">
    <location>
        <begin position="474"/>
        <end position="655"/>
    </location>
</feature>
<dbReference type="EMBL" id="BQFW01000002">
    <property type="protein sequence ID" value="GJJ69427.1"/>
    <property type="molecule type" value="Genomic_DNA"/>
</dbReference>
<feature type="compositionally biased region" description="Polar residues" evidence="1">
    <location>
        <begin position="355"/>
        <end position="385"/>
    </location>
</feature>
<keyword evidence="2" id="KW-1133">Transmembrane helix</keyword>